<proteinExistence type="predicted"/>
<dbReference type="AlphaFoldDB" id="A0A9D9IJK5"/>
<reference evidence="7" key="1">
    <citation type="submission" date="2020-10" db="EMBL/GenBank/DDBJ databases">
        <authorList>
            <person name="Gilroy R."/>
        </authorList>
    </citation>
    <scope>NUCLEOTIDE SEQUENCE</scope>
    <source>
        <strain evidence="7">B1-13419</strain>
    </source>
</reference>
<evidence type="ECO:0000256" key="3">
    <source>
        <dbReference type="ARBA" id="ARBA00023136"/>
    </source>
</evidence>
<gene>
    <name evidence="7" type="ORF">IAB91_01245</name>
</gene>
<dbReference type="Pfam" id="PF03783">
    <property type="entry name" value="CsgG"/>
    <property type="match status" value="1"/>
</dbReference>
<dbReference type="Gene3D" id="3.40.50.10610">
    <property type="entry name" value="ABC-type transport auxiliary lipoprotein component"/>
    <property type="match status" value="1"/>
</dbReference>
<keyword evidence="4" id="KW-0564">Palmitate</keyword>
<evidence type="ECO:0000313" key="7">
    <source>
        <dbReference type="EMBL" id="MBO8473903.1"/>
    </source>
</evidence>
<evidence type="ECO:0000256" key="5">
    <source>
        <dbReference type="ARBA" id="ARBA00023288"/>
    </source>
</evidence>
<dbReference type="EMBL" id="JADIMD010000017">
    <property type="protein sequence ID" value="MBO8473903.1"/>
    <property type="molecule type" value="Genomic_DNA"/>
</dbReference>
<accession>A0A9D9IJK5</accession>
<evidence type="ECO:0000256" key="2">
    <source>
        <dbReference type="ARBA" id="ARBA00022729"/>
    </source>
</evidence>
<reference evidence="7" key="2">
    <citation type="journal article" date="2021" name="PeerJ">
        <title>Extensive microbial diversity within the chicken gut microbiome revealed by metagenomics and culture.</title>
        <authorList>
            <person name="Gilroy R."/>
            <person name="Ravi A."/>
            <person name="Getino M."/>
            <person name="Pursley I."/>
            <person name="Horton D.L."/>
            <person name="Alikhan N.F."/>
            <person name="Baker D."/>
            <person name="Gharbi K."/>
            <person name="Hall N."/>
            <person name="Watson M."/>
            <person name="Adriaenssens E.M."/>
            <person name="Foster-Nyarko E."/>
            <person name="Jarju S."/>
            <person name="Secka A."/>
            <person name="Antonio M."/>
            <person name="Oren A."/>
            <person name="Chaudhuri R.R."/>
            <person name="La Ragione R."/>
            <person name="Hildebrand F."/>
            <person name="Pallen M.J."/>
        </authorList>
    </citation>
    <scope>NUCLEOTIDE SEQUENCE</scope>
    <source>
        <strain evidence="7">B1-13419</strain>
    </source>
</reference>
<protein>
    <submittedName>
        <fullName evidence="7">Penicillin-binding protein activator LpoB</fullName>
    </submittedName>
</protein>
<dbReference type="PANTHER" id="PTHR41164:SF1">
    <property type="entry name" value="CURLI PRODUCTION ASSEMBLY_TRANSPORT COMPONENT CSGG"/>
    <property type="match status" value="1"/>
</dbReference>
<keyword evidence="2 6" id="KW-0732">Signal</keyword>
<evidence type="ECO:0000256" key="6">
    <source>
        <dbReference type="SAM" id="SignalP"/>
    </source>
</evidence>
<dbReference type="PANTHER" id="PTHR41164">
    <property type="entry name" value="CURLI PRODUCTION ASSEMBLY/TRANSPORT COMPONENT CSGG"/>
    <property type="match status" value="1"/>
</dbReference>
<sequence length="306" mass="33590">MRYFYMLFAVLLSLSMAIPVSAQNTETLPEESDNSSQTQRTIKRKVAIGRFTNETQYAKGLFYDRENDPMRKQALDILSSKLASSGKFILLERDDLDVLVAESGDNMRKIGADYIILGSITEFGRKTEGQQKVFTSIKTQTVEAGVSIRLVDAYTGLIVYSDEAKGYAETTSKETLGIGGYAGFDATLSDKAISAALSQLVENIINKCMDQPWKSYILSAEDGTYIISGGQSQGLAAGDTFPVYKKGKKVMNPQTGLEIELPGTKVGEVTIISMYGDTPESEISFCSYSGNDIDISNLLQYYISEK</sequence>
<name>A0A9D9IJK5_9BACT</name>
<evidence type="ECO:0000256" key="4">
    <source>
        <dbReference type="ARBA" id="ARBA00023139"/>
    </source>
</evidence>
<comment type="caution">
    <text evidence="7">The sequence shown here is derived from an EMBL/GenBank/DDBJ whole genome shotgun (WGS) entry which is preliminary data.</text>
</comment>
<dbReference type="InterPro" id="IPR005534">
    <property type="entry name" value="Curli_assmbl/transp-comp_CsgG"/>
</dbReference>
<dbReference type="Proteomes" id="UP000823757">
    <property type="component" value="Unassembled WGS sequence"/>
</dbReference>
<keyword evidence="1" id="KW-1003">Cell membrane</keyword>
<dbReference type="GO" id="GO:0030288">
    <property type="term" value="C:outer membrane-bounded periplasmic space"/>
    <property type="evidence" value="ECO:0007669"/>
    <property type="project" value="InterPro"/>
</dbReference>
<keyword evidence="3" id="KW-0472">Membrane</keyword>
<keyword evidence="5" id="KW-0449">Lipoprotein</keyword>
<feature type="chain" id="PRO_5038812089" evidence="6">
    <location>
        <begin position="23"/>
        <end position="306"/>
    </location>
</feature>
<evidence type="ECO:0000256" key="1">
    <source>
        <dbReference type="ARBA" id="ARBA00022475"/>
    </source>
</evidence>
<organism evidence="7 8">
    <name type="scientific">Candidatus Cryptobacteroides faecigallinarum</name>
    <dbReference type="NCBI Taxonomy" id="2840763"/>
    <lineage>
        <taxon>Bacteria</taxon>
        <taxon>Pseudomonadati</taxon>
        <taxon>Bacteroidota</taxon>
        <taxon>Bacteroidia</taxon>
        <taxon>Bacteroidales</taxon>
        <taxon>Candidatus Cryptobacteroides</taxon>
    </lineage>
</organism>
<feature type="signal peptide" evidence="6">
    <location>
        <begin position="1"/>
        <end position="22"/>
    </location>
</feature>
<evidence type="ECO:0000313" key="8">
    <source>
        <dbReference type="Proteomes" id="UP000823757"/>
    </source>
</evidence>